<sequence length="133" mass="14374">MHRDHPTFKIDFRDTGLGRTRLPESRSKVPPGPAATPTALLRQPHVSDQLWRFPEALQSVAVGRDVAYQAVQARAHHGDQVEGTSAGQPLDPQPGVECRALPGDALMVKVRFELARRGAGAQAVPCGGAARRR</sequence>
<evidence type="ECO:0000313" key="3">
    <source>
        <dbReference type="Proteomes" id="UP001499878"/>
    </source>
</evidence>
<evidence type="ECO:0000256" key="1">
    <source>
        <dbReference type="SAM" id="MobiDB-lite"/>
    </source>
</evidence>
<dbReference type="EMBL" id="BAABJR010000005">
    <property type="protein sequence ID" value="GAA5207505.1"/>
    <property type="molecule type" value="Genomic_DNA"/>
</dbReference>
<dbReference type="Proteomes" id="UP001499878">
    <property type="component" value="Unassembled WGS sequence"/>
</dbReference>
<comment type="caution">
    <text evidence="2">The sequence shown here is derived from an EMBL/GenBank/DDBJ whole genome shotgun (WGS) entry which is preliminary data.</text>
</comment>
<gene>
    <name evidence="2" type="ORF">GCM10023323_23270</name>
</gene>
<reference evidence="3" key="1">
    <citation type="journal article" date="2019" name="Int. J. Syst. Evol. Microbiol.">
        <title>The Global Catalogue of Microorganisms (GCM) 10K type strain sequencing project: providing services to taxonomists for standard genome sequencing and annotation.</title>
        <authorList>
            <consortium name="The Broad Institute Genomics Platform"/>
            <consortium name="The Broad Institute Genome Sequencing Center for Infectious Disease"/>
            <person name="Wu L."/>
            <person name="Ma J."/>
        </authorList>
    </citation>
    <scope>NUCLEOTIDE SEQUENCE [LARGE SCALE GENOMIC DNA]</scope>
    <source>
        <strain evidence="3">JCM 18306</strain>
    </source>
</reference>
<keyword evidence="3" id="KW-1185">Reference proteome</keyword>
<feature type="region of interest" description="Disordered" evidence="1">
    <location>
        <begin position="73"/>
        <end position="95"/>
    </location>
</feature>
<name>A0ABP9SZP8_9ACTN</name>
<accession>A0ABP9SZP8</accession>
<organism evidence="2 3">
    <name type="scientific">Streptomyces thinghirensis</name>
    <dbReference type="NCBI Taxonomy" id="551547"/>
    <lineage>
        <taxon>Bacteria</taxon>
        <taxon>Bacillati</taxon>
        <taxon>Actinomycetota</taxon>
        <taxon>Actinomycetes</taxon>
        <taxon>Kitasatosporales</taxon>
        <taxon>Streptomycetaceae</taxon>
        <taxon>Streptomyces</taxon>
    </lineage>
</organism>
<feature type="region of interest" description="Disordered" evidence="1">
    <location>
        <begin position="1"/>
        <end position="39"/>
    </location>
</feature>
<feature type="compositionally biased region" description="Basic and acidic residues" evidence="1">
    <location>
        <begin position="1"/>
        <end position="27"/>
    </location>
</feature>
<evidence type="ECO:0000313" key="2">
    <source>
        <dbReference type="EMBL" id="GAA5207505.1"/>
    </source>
</evidence>
<protein>
    <submittedName>
        <fullName evidence="2">Uncharacterized protein</fullName>
    </submittedName>
</protein>
<proteinExistence type="predicted"/>